<feature type="coiled-coil region" evidence="1">
    <location>
        <begin position="168"/>
        <end position="217"/>
    </location>
</feature>
<evidence type="ECO:0000313" key="4">
    <source>
        <dbReference type="EMBL" id="MEZ3166695.1"/>
    </source>
</evidence>
<dbReference type="EMBL" id="BAAADQ010000015">
    <property type="protein sequence ID" value="GAA0550270.1"/>
    <property type="molecule type" value="Genomic_DNA"/>
</dbReference>
<accession>A0AAV3SUL4</accession>
<evidence type="ECO:0000313" key="6">
    <source>
        <dbReference type="Proteomes" id="UP001567571"/>
    </source>
</evidence>
<dbReference type="EMBL" id="JBEDNW010000002">
    <property type="protein sequence ID" value="MEZ3166695.1"/>
    <property type="molecule type" value="Genomic_DNA"/>
</dbReference>
<gene>
    <name evidence="4" type="ORF">ABNG02_05080</name>
    <name evidence="3" type="ORF">GCM10008994_26440</name>
</gene>
<reference evidence="3" key="2">
    <citation type="submission" date="2023-12" db="EMBL/GenBank/DDBJ databases">
        <authorList>
            <person name="Sun Q."/>
            <person name="Inoue M."/>
        </authorList>
    </citation>
    <scope>NUCLEOTIDE SEQUENCE</scope>
    <source>
        <strain evidence="3">JCM 14265</strain>
    </source>
</reference>
<dbReference type="AlphaFoldDB" id="A0AAV3SUL4"/>
<dbReference type="Proteomes" id="UP001567571">
    <property type="component" value="Unassembled WGS sequence"/>
</dbReference>
<sequence>MSDLDPVASLDAAADEAGVTREELLKRAIVALAESEGVDVPDADEVAAIESRLDDLDEELDEKVGDLRERFIDLYREVESLESADAGAASETADETAARLDELADELEGVSSRLDRLDATAADAASADRVDDLGDRIEAIDARLDGLDVVGDRLDGVDERVDAVGGRVDEMDRRVASVESDLDEISTEGLTEVDDKLSRVANAVVKVKRRLEAAERDRADRERVDALTRTANRHGVRSADCDHCGGGVELGLLSTPECPHCGHRFEDLEPNTGFLGTSRLLVGDRPAIDGDVSDDGAEARDPTDTNNAAASDGGADGDRR</sequence>
<evidence type="ECO:0008006" key="7">
    <source>
        <dbReference type="Google" id="ProtNLM"/>
    </source>
</evidence>
<reference evidence="3" key="1">
    <citation type="journal article" date="2014" name="Int. J. Syst. Evol. Microbiol.">
        <title>Complete genome sequence of Corynebacterium casei LMG S-19264T (=DSM 44701T), isolated from a smear-ripened cheese.</title>
        <authorList>
            <consortium name="US DOE Joint Genome Institute (JGI-PGF)"/>
            <person name="Walter F."/>
            <person name="Albersmeier A."/>
            <person name="Kalinowski J."/>
            <person name="Ruckert C."/>
        </authorList>
    </citation>
    <scope>NUCLEOTIDE SEQUENCE</scope>
    <source>
        <strain evidence="3">JCM 14265</strain>
    </source>
</reference>
<evidence type="ECO:0000313" key="3">
    <source>
        <dbReference type="EMBL" id="GAA0550270.1"/>
    </source>
</evidence>
<evidence type="ECO:0000256" key="1">
    <source>
        <dbReference type="SAM" id="Coils"/>
    </source>
</evidence>
<dbReference type="RefSeq" id="WP_343779904.1">
    <property type="nucleotide sequence ID" value="NZ_BAAADQ010000015.1"/>
</dbReference>
<reference evidence="4 6" key="3">
    <citation type="submission" date="2024-06" db="EMBL/GenBank/DDBJ databases">
        <title>Halorubrum miltondacostae sp. nov., a potential PHA producer isolated from an inland solar saltern in Rio Maior, Portugal.</title>
        <authorList>
            <person name="Albuquerque L."/>
            <person name="Viver T."/>
            <person name="Barroso C."/>
            <person name="Claudino R."/>
            <person name="Galvan M."/>
            <person name="Simoes G."/>
            <person name="Lobo Da Cunha A."/>
            <person name="Egas C."/>
        </authorList>
    </citation>
    <scope>NUCLEOTIDE SEQUENCE [LARGE SCALE GENOMIC DNA]</scope>
    <source>
        <strain evidence="4 6">DSM 18646</strain>
    </source>
</reference>
<name>A0AAV3SUL4_9EURY</name>
<evidence type="ECO:0000313" key="5">
    <source>
        <dbReference type="Proteomes" id="UP001501425"/>
    </source>
</evidence>
<comment type="caution">
    <text evidence="3">The sequence shown here is derived from an EMBL/GenBank/DDBJ whole genome shotgun (WGS) entry which is preliminary data.</text>
</comment>
<protein>
    <recommendedName>
        <fullName evidence="7">CopG family transcriptional regulator</fullName>
    </recommendedName>
</protein>
<dbReference type="Gene3D" id="1.10.287.1490">
    <property type="match status" value="1"/>
</dbReference>
<organism evidence="3 5">
    <name type="scientific">Halorubrum ejinorense</name>
    <dbReference type="NCBI Taxonomy" id="425309"/>
    <lineage>
        <taxon>Archaea</taxon>
        <taxon>Methanobacteriati</taxon>
        <taxon>Methanobacteriota</taxon>
        <taxon>Stenosarchaea group</taxon>
        <taxon>Halobacteria</taxon>
        <taxon>Halobacteriales</taxon>
        <taxon>Haloferacaceae</taxon>
        <taxon>Halorubrum</taxon>
    </lineage>
</organism>
<keyword evidence="1" id="KW-0175">Coiled coil</keyword>
<dbReference type="Proteomes" id="UP001501425">
    <property type="component" value="Unassembled WGS sequence"/>
</dbReference>
<keyword evidence="6" id="KW-1185">Reference proteome</keyword>
<proteinExistence type="predicted"/>
<feature type="coiled-coil region" evidence="1">
    <location>
        <begin position="93"/>
        <end position="120"/>
    </location>
</feature>
<feature type="region of interest" description="Disordered" evidence="2">
    <location>
        <begin position="285"/>
        <end position="320"/>
    </location>
</feature>
<evidence type="ECO:0000256" key="2">
    <source>
        <dbReference type="SAM" id="MobiDB-lite"/>
    </source>
</evidence>